<accession>A0A432XSX8</accession>
<evidence type="ECO:0000313" key="6">
    <source>
        <dbReference type="Proteomes" id="UP000287330"/>
    </source>
</evidence>
<dbReference type="RefSeq" id="WP_110575483.1">
    <property type="nucleotide sequence ID" value="NZ_PIPV01000009.1"/>
</dbReference>
<sequence length="1634" mass="185408">MPHSTRKLDEHIFFDCVEQTSHYSLWLKRVEPDSDALAQGRLINDRRWQKVVNPKLFHDAGEQYGLALPKGVWLDELNWDNLIDAISVAERIVNALKHTHQHGLIQRTMNPSALYVTDEHVIVTDLSAATKIRFIHTPWFPLPHNPTSLKSIAPELTGRSQAVGDFRCDFYSLGVVLFYWFARKYPFDADTSGGLVHQHLVATPARLDQINVELPKVLSEVVSRLLAKQPYQRYRNVDELLSDLGTVRQVVLGQRKDDINSISRLGFASEIERIGSLYGRDNPLRQLDKKYSMSRDGGIQGVFIYGRSGAGKTSLVRSLYPQMTADDAFFISGKYEHSTSGVPYMGWLSAIESLAGYFEQMPTVQREQWRTWLSEVLSDYLSTFLNWAPDIKDSLGFADLDSSAQQVNLPASELKQRVGETIRRFLSVFERANRLLVIFLDDLQWADQASVELLEWILTQPSKAPVLFIGSLRENEVDSGHPLSIAMQEIERANFVPIKHIKLDELSVDDISLLLAEKVQHENKQFQQLAYWLHKHSRGNPFMVWQLLKTLGQKGLLSYRAETGWHWQMDAINDLDEIDDIFSVIELRFRLLPSDVQNLLAQAACIGVRFDVKSLANLTDQSTDTVLEQLLPAINEEFVVVEAGIRSLTLDESSMTFRFIHDRVQEVAHRILDSMSRAKVHYQLGMQLIQQAQAQAEARSIRIVNHLYRGKHFIKSAAEQRAFLLLVVHAAKKASSAGAFAEALTILRQGMHDNPCLETLWQADPDLAYALYSERGELEYLNSNFERAEYFVQQAIGNTDSLLNKASLYTKWVQQATLSADYEKAVKLAREGLALFDLGLPEEAELNTSSLKEMVADAVSERSYDDLEHLPVLEDDTQRAILALLIAVGPPCYRAFPRLWSSVVIAQFKLMVTYGANGAAGYTFPALGGLLVNHGLADSAPIKSLYRVTESLTRKRGDMSAQSMGFLMMGSSLSHWFKAQRIASDDYMAAYRCGQQSGNLQYAVYGFGHDTYCRFLSGEPLSELVPRVEHYLEYAKQRGNTWGIDLMTGALGVMYRLSGIGHFRGNFEQHVAQATVNNNHQVLAILGCMRLIEGLVGNERMVVQKALELGERYIEHTSVQGLLPMAHWPGLRILALSQLEQLDDGPLNIAIERYSTWTVWQSDNFQHWLALMRAEQARCKDEMEQTLGHYDRALRLAQKQGQWQTAAIIATRAEHYWQSKGHPGFAAVYSSQRHHVMERWDAIEVMNDSERKPHSTGYSMSMDAVIEIAQALSAFTEHDRLVSEVSRILVRQTGAQRLALMLCEDDELKLVMDVEHNLEKYFEPSVALDQVNNLPTAMIRHVAKVKKLQHINEHTLINRSWHNRAEDIKNNHINDFSGSAVSVPLVYLGDLIGVLYLEHSRNRYAFNERQMPIVEFIAAQAAISIRNLDLMRALAREGEARAEAEMRMRFADAEMASHDKVRQQLQHLANTDALTQLPNRRFFMNELRQSFDVYKRQGHQAAVVMMDIDSFKVINDHYGHSAGDEVLKAMAEQFNHAIRINDVAARIGGEEFALLIREADFSQVLAIAERLRKAIELDSIKHSGEEVDYTVSMGISQFEPKDTQFESILNRADRALYRAKSLGKNRVCHVELEK</sequence>
<dbReference type="Pfam" id="PF13191">
    <property type="entry name" value="AAA_16"/>
    <property type="match status" value="1"/>
</dbReference>
<dbReference type="GO" id="GO:0016020">
    <property type="term" value="C:membrane"/>
    <property type="evidence" value="ECO:0007669"/>
    <property type="project" value="UniProtKB-SubCell"/>
</dbReference>
<dbReference type="InterPro" id="IPR043128">
    <property type="entry name" value="Rev_trsase/Diguanyl_cyclase"/>
</dbReference>
<comment type="subcellular location">
    <subcellularLocation>
        <location evidence="2">Membrane</location>
        <topology evidence="2">Single-pass membrane protein</topology>
    </subcellularLocation>
</comment>
<dbReference type="Gene3D" id="3.40.50.300">
    <property type="entry name" value="P-loop containing nucleotide triphosphate hydrolases"/>
    <property type="match status" value="1"/>
</dbReference>
<dbReference type="PROSITE" id="PS50011">
    <property type="entry name" value="PROTEIN_KINASE_DOM"/>
    <property type="match status" value="1"/>
</dbReference>
<dbReference type="GO" id="GO:0004672">
    <property type="term" value="F:protein kinase activity"/>
    <property type="evidence" value="ECO:0007669"/>
    <property type="project" value="InterPro"/>
</dbReference>
<dbReference type="FunFam" id="3.30.70.270:FF:000001">
    <property type="entry name" value="Diguanylate cyclase domain protein"/>
    <property type="match status" value="1"/>
</dbReference>
<dbReference type="InterPro" id="IPR000719">
    <property type="entry name" value="Prot_kinase_dom"/>
</dbReference>
<evidence type="ECO:0000259" key="3">
    <source>
        <dbReference type="PROSITE" id="PS50011"/>
    </source>
</evidence>
<feature type="domain" description="GGDEF" evidence="4">
    <location>
        <begin position="1499"/>
        <end position="1632"/>
    </location>
</feature>
<dbReference type="Pfam" id="PF01590">
    <property type="entry name" value="GAF"/>
    <property type="match status" value="1"/>
</dbReference>
<dbReference type="InterPro" id="IPR053159">
    <property type="entry name" value="Hybrid_Histidine_Kinase"/>
</dbReference>
<dbReference type="CDD" id="cd01949">
    <property type="entry name" value="GGDEF"/>
    <property type="match status" value="1"/>
</dbReference>
<dbReference type="SUPFAM" id="SSF55781">
    <property type="entry name" value="GAF domain-like"/>
    <property type="match status" value="1"/>
</dbReference>
<proteinExistence type="predicted"/>
<evidence type="ECO:0000256" key="2">
    <source>
        <dbReference type="ARBA" id="ARBA00004167"/>
    </source>
</evidence>
<keyword evidence="6" id="KW-1185">Reference proteome</keyword>
<dbReference type="GO" id="GO:0005524">
    <property type="term" value="F:ATP binding"/>
    <property type="evidence" value="ECO:0007669"/>
    <property type="project" value="InterPro"/>
</dbReference>
<reference evidence="6" key="1">
    <citation type="journal article" date="2018" name="Front. Microbiol.">
        <title>Genome-Based Analysis Reveals the Taxonomy and Diversity of the Family Idiomarinaceae.</title>
        <authorList>
            <person name="Liu Y."/>
            <person name="Lai Q."/>
            <person name="Shao Z."/>
        </authorList>
    </citation>
    <scope>NUCLEOTIDE SEQUENCE [LARGE SCALE GENOMIC DNA]</scope>
    <source>
        <strain evidence="6">F23</strain>
    </source>
</reference>
<comment type="caution">
    <text evidence="5">The sequence shown here is derived from an EMBL/GenBank/DDBJ whole genome shotgun (WGS) entry which is preliminary data.</text>
</comment>
<dbReference type="SUPFAM" id="SSF55073">
    <property type="entry name" value="Nucleotide cyclase"/>
    <property type="match status" value="1"/>
</dbReference>
<dbReference type="Gene3D" id="3.30.450.40">
    <property type="match status" value="1"/>
</dbReference>
<dbReference type="EMBL" id="PIPV01000009">
    <property type="protein sequence ID" value="RUO51691.1"/>
    <property type="molecule type" value="Genomic_DNA"/>
</dbReference>
<evidence type="ECO:0000259" key="4">
    <source>
        <dbReference type="PROSITE" id="PS50887"/>
    </source>
</evidence>
<dbReference type="Gene3D" id="1.10.510.10">
    <property type="entry name" value="Transferase(Phosphotransferase) domain 1"/>
    <property type="match status" value="1"/>
</dbReference>
<dbReference type="PROSITE" id="PS50887">
    <property type="entry name" value="GGDEF"/>
    <property type="match status" value="1"/>
</dbReference>
<dbReference type="InterPro" id="IPR029016">
    <property type="entry name" value="GAF-like_dom_sf"/>
</dbReference>
<dbReference type="OrthoDB" id="9801841at2"/>
<dbReference type="Proteomes" id="UP000287330">
    <property type="component" value="Unassembled WGS sequence"/>
</dbReference>
<dbReference type="Gene3D" id="3.30.70.270">
    <property type="match status" value="1"/>
</dbReference>
<evidence type="ECO:0008006" key="7">
    <source>
        <dbReference type="Google" id="ProtNLM"/>
    </source>
</evidence>
<evidence type="ECO:0000256" key="1">
    <source>
        <dbReference type="ARBA" id="ARBA00001946"/>
    </source>
</evidence>
<dbReference type="InterPro" id="IPR027417">
    <property type="entry name" value="P-loop_NTPase"/>
</dbReference>
<dbReference type="InterPro" id="IPR003018">
    <property type="entry name" value="GAF"/>
</dbReference>
<name>A0A432XSX8_9GAMM</name>
<dbReference type="PANTHER" id="PTHR43642">
    <property type="entry name" value="HYBRID SIGNAL TRANSDUCTION HISTIDINE KINASE G"/>
    <property type="match status" value="1"/>
</dbReference>
<comment type="cofactor">
    <cofactor evidence="1">
        <name>Mg(2+)</name>
        <dbReference type="ChEBI" id="CHEBI:18420"/>
    </cofactor>
</comment>
<dbReference type="SUPFAM" id="SSF52540">
    <property type="entry name" value="P-loop containing nucleoside triphosphate hydrolases"/>
    <property type="match status" value="1"/>
</dbReference>
<dbReference type="NCBIfam" id="TIGR00254">
    <property type="entry name" value="GGDEF"/>
    <property type="match status" value="1"/>
</dbReference>
<dbReference type="InterPro" id="IPR000160">
    <property type="entry name" value="GGDEF_dom"/>
</dbReference>
<organism evidence="5 6">
    <name type="scientific">Idiomarina fontislapidosi</name>
    <dbReference type="NCBI Taxonomy" id="263723"/>
    <lineage>
        <taxon>Bacteria</taxon>
        <taxon>Pseudomonadati</taxon>
        <taxon>Pseudomonadota</taxon>
        <taxon>Gammaproteobacteria</taxon>
        <taxon>Alteromonadales</taxon>
        <taxon>Idiomarinaceae</taxon>
        <taxon>Idiomarina</taxon>
    </lineage>
</organism>
<dbReference type="SMART" id="SM00267">
    <property type="entry name" value="GGDEF"/>
    <property type="match status" value="1"/>
</dbReference>
<dbReference type="InterPro" id="IPR011009">
    <property type="entry name" value="Kinase-like_dom_sf"/>
</dbReference>
<dbReference type="SMART" id="SM00065">
    <property type="entry name" value="GAF"/>
    <property type="match status" value="1"/>
</dbReference>
<dbReference type="Pfam" id="PF00990">
    <property type="entry name" value="GGDEF"/>
    <property type="match status" value="1"/>
</dbReference>
<dbReference type="InterPro" id="IPR041664">
    <property type="entry name" value="AAA_16"/>
</dbReference>
<protein>
    <recommendedName>
        <fullName evidence="7">Serine/threonine protein kinase</fullName>
    </recommendedName>
</protein>
<gene>
    <name evidence="5" type="ORF">CWE25_10450</name>
</gene>
<dbReference type="Pfam" id="PF00069">
    <property type="entry name" value="Pkinase"/>
    <property type="match status" value="1"/>
</dbReference>
<dbReference type="SMART" id="SM00220">
    <property type="entry name" value="S_TKc"/>
    <property type="match status" value="1"/>
</dbReference>
<dbReference type="InterPro" id="IPR029787">
    <property type="entry name" value="Nucleotide_cyclase"/>
</dbReference>
<dbReference type="PANTHER" id="PTHR43642:SF1">
    <property type="entry name" value="HYBRID SIGNAL TRANSDUCTION HISTIDINE KINASE G"/>
    <property type="match status" value="1"/>
</dbReference>
<evidence type="ECO:0000313" key="5">
    <source>
        <dbReference type="EMBL" id="RUO51691.1"/>
    </source>
</evidence>
<feature type="domain" description="Protein kinase" evidence="3">
    <location>
        <begin position="1"/>
        <end position="252"/>
    </location>
</feature>
<dbReference type="SUPFAM" id="SSF56112">
    <property type="entry name" value="Protein kinase-like (PK-like)"/>
    <property type="match status" value="1"/>
</dbReference>